<organism evidence="5 6">
    <name type="scientific">Ficus carica</name>
    <name type="common">Common fig</name>
    <dbReference type="NCBI Taxonomy" id="3494"/>
    <lineage>
        <taxon>Eukaryota</taxon>
        <taxon>Viridiplantae</taxon>
        <taxon>Streptophyta</taxon>
        <taxon>Embryophyta</taxon>
        <taxon>Tracheophyta</taxon>
        <taxon>Spermatophyta</taxon>
        <taxon>Magnoliopsida</taxon>
        <taxon>eudicotyledons</taxon>
        <taxon>Gunneridae</taxon>
        <taxon>Pentapetalae</taxon>
        <taxon>rosids</taxon>
        <taxon>fabids</taxon>
        <taxon>Rosales</taxon>
        <taxon>Moraceae</taxon>
        <taxon>Ficeae</taxon>
        <taxon>Ficus</taxon>
    </lineage>
</organism>
<reference evidence="5" key="1">
    <citation type="submission" date="2023-07" db="EMBL/GenBank/DDBJ databases">
        <title>draft genome sequence of fig (Ficus carica).</title>
        <authorList>
            <person name="Takahashi T."/>
            <person name="Nishimura K."/>
        </authorList>
    </citation>
    <scope>NUCLEOTIDE SEQUENCE</scope>
</reference>
<evidence type="ECO:0000259" key="4">
    <source>
        <dbReference type="PROSITE" id="PS50014"/>
    </source>
</evidence>
<feature type="compositionally biased region" description="Low complexity" evidence="3">
    <location>
        <begin position="553"/>
        <end position="571"/>
    </location>
</feature>
<dbReference type="InterPro" id="IPR001487">
    <property type="entry name" value="Bromodomain"/>
</dbReference>
<dbReference type="Gene3D" id="1.20.920.10">
    <property type="entry name" value="Bromodomain-like"/>
    <property type="match status" value="1"/>
</dbReference>
<feature type="compositionally biased region" description="Polar residues" evidence="3">
    <location>
        <begin position="701"/>
        <end position="716"/>
    </location>
</feature>
<protein>
    <recommendedName>
        <fullName evidence="4">Bromo domain-containing protein</fullName>
    </recommendedName>
</protein>
<dbReference type="AlphaFoldDB" id="A0AA88ACQ8"/>
<feature type="compositionally biased region" description="Basic residues" evidence="3">
    <location>
        <begin position="1"/>
        <end position="14"/>
    </location>
</feature>
<feature type="region of interest" description="Disordered" evidence="3">
    <location>
        <begin position="520"/>
        <end position="599"/>
    </location>
</feature>
<dbReference type="InterPro" id="IPR036427">
    <property type="entry name" value="Bromodomain-like_sf"/>
</dbReference>
<dbReference type="PANTHER" id="PTHR22881:SF27">
    <property type="entry name" value="BROMODOMAIN CONTAINING 7_9"/>
    <property type="match status" value="1"/>
</dbReference>
<feature type="compositionally biased region" description="Basic and acidic residues" evidence="3">
    <location>
        <begin position="282"/>
        <end position="297"/>
    </location>
</feature>
<proteinExistence type="predicted"/>
<comment type="caution">
    <text evidence="5">The sequence shown here is derived from an EMBL/GenBank/DDBJ whole genome shotgun (WGS) entry which is preliminary data.</text>
</comment>
<dbReference type="InterPro" id="IPR051831">
    <property type="entry name" value="Bromodomain_contain_prot"/>
</dbReference>
<feature type="region of interest" description="Disordered" evidence="3">
    <location>
        <begin position="282"/>
        <end position="316"/>
    </location>
</feature>
<feature type="compositionally biased region" description="Basic residues" evidence="3">
    <location>
        <begin position="298"/>
        <end position="312"/>
    </location>
</feature>
<feature type="compositionally biased region" description="Low complexity" evidence="3">
    <location>
        <begin position="27"/>
        <end position="40"/>
    </location>
</feature>
<dbReference type="Proteomes" id="UP001187192">
    <property type="component" value="Unassembled WGS sequence"/>
</dbReference>
<feature type="compositionally biased region" description="Polar residues" evidence="3">
    <location>
        <begin position="41"/>
        <end position="53"/>
    </location>
</feature>
<evidence type="ECO:0000313" key="5">
    <source>
        <dbReference type="EMBL" id="GMN50104.1"/>
    </source>
</evidence>
<keyword evidence="1 2" id="KW-0103">Bromodomain</keyword>
<accession>A0AA88ACQ8</accession>
<evidence type="ECO:0000256" key="2">
    <source>
        <dbReference type="PROSITE-ProRule" id="PRU00035"/>
    </source>
</evidence>
<evidence type="ECO:0000313" key="6">
    <source>
        <dbReference type="Proteomes" id="UP001187192"/>
    </source>
</evidence>
<name>A0AA88ACQ8_FICCA</name>
<dbReference type="SMART" id="SM00297">
    <property type="entry name" value="BROMO"/>
    <property type="match status" value="1"/>
</dbReference>
<dbReference type="EMBL" id="BTGU01000033">
    <property type="protein sequence ID" value="GMN50104.1"/>
    <property type="molecule type" value="Genomic_DNA"/>
</dbReference>
<dbReference type="SUPFAM" id="SSF47370">
    <property type="entry name" value="Bromodomain"/>
    <property type="match status" value="1"/>
</dbReference>
<dbReference type="InterPro" id="IPR018359">
    <property type="entry name" value="Bromodomain_CS"/>
</dbReference>
<evidence type="ECO:0000256" key="1">
    <source>
        <dbReference type="ARBA" id="ARBA00023117"/>
    </source>
</evidence>
<feature type="compositionally biased region" description="Polar residues" evidence="3">
    <location>
        <begin position="674"/>
        <end position="694"/>
    </location>
</feature>
<dbReference type="CDD" id="cd04369">
    <property type="entry name" value="Bromodomain"/>
    <property type="match status" value="1"/>
</dbReference>
<feature type="compositionally biased region" description="Polar residues" evidence="3">
    <location>
        <begin position="160"/>
        <end position="180"/>
    </location>
</feature>
<dbReference type="PROSITE" id="PS00633">
    <property type="entry name" value="BROMODOMAIN_1"/>
    <property type="match status" value="1"/>
</dbReference>
<gene>
    <name evidence="5" type="ORF">TIFTF001_019264</name>
</gene>
<feature type="region of interest" description="Disordered" evidence="3">
    <location>
        <begin position="1"/>
        <end position="181"/>
    </location>
</feature>
<dbReference type="PANTHER" id="PTHR22881">
    <property type="entry name" value="BROMODOMAIN CONTAINING PROTEIN"/>
    <property type="match status" value="1"/>
</dbReference>
<dbReference type="PROSITE" id="PS50014">
    <property type="entry name" value="BROMODOMAIN_2"/>
    <property type="match status" value="1"/>
</dbReference>
<feature type="compositionally biased region" description="Polar residues" evidence="3">
    <location>
        <begin position="106"/>
        <end position="123"/>
    </location>
</feature>
<feature type="compositionally biased region" description="Basic and acidic residues" evidence="3">
    <location>
        <begin position="529"/>
        <end position="547"/>
    </location>
</feature>
<evidence type="ECO:0000256" key="3">
    <source>
        <dbReference type="SAM" id="MobiDB-lite"/>
    </source>
</evidence>
<keyword evidence="6" id="KW-1185">Reference proteome</keyword>
<dbReference type="PRINTS" id="PR00503">
    <property type="entry name" value="BROMODOMAIN"/>
</dbReference>
<dbReference type="Pfam" id="PF00439">
    <property type="entry name" value="Bromodomain"/>
    <property type="match status" value="1"/>
</dbReference>
<feature type="region of interest" description="Disordered" evidence="3">
    <location>
        <begin position="674"/>
        <end position="782"/>
    </location>
</feature>
<sequence length="782" mass="85028">MGKIVEKKKKKKGRPSLLDLQKRNLKEQQQQKQNQQQQKRNAPNSAPHSNDNYRSAPVRRSTRRNPNPGGESPEKAGAEEDEEEEEELAGKHREKKLKLVLRLPPNQKSSRNSTSLNSGGSDSNADEDNAASNGNKKRKINAIGDGSGGQQDSQKGDKSISATNPSNTFQGTTKLDSGPSTPLPDKKLLLFILDRLQKKDTYGVFSEPVDPEELPDYHEVIEHPMDFSTVKKKLTGGVYANLEQFEKDVFLICTNAMQYNAPDTIYFRQARSIQELAKKNFENLRQDSDDNEPEPKVVRRGRPPMKNLKKPVGRPSLERAASEFSSDATLATGGENAMLLNHDMRKGSLLLDKPGLTDSVGRLNGSRNSDVYASWMADNKFERNEDFTGSMGRGNFKHGKKQFVHDDNRRSTYFHSHPSVTGREPSVLTTFEGERKQLMPIGVFVEHGYARSLARFAANLGPVAWKIAAKKIERSLPSSVKFGPGWVGENDLAQNRMLLFPLQPSGQTSVSQPITAVVNSSSATTSHVADPKVDKLPEKAEGDDLSDKNASFTTTTTTTTTATTTATTSTSDGHPNKSLPLPASTSSGRPPANRSPEPITAKAESIDGLKANAGFNILNSSSIGGSRPRSPFPIQGCPIIHPGMNGFNGFNLAAYMGKPTGAARPAGYNIQSPQALNRTSNTIRPAPANSTNLEGTKFSENRSTVNSGSSLPNSGNEAPAPPGFHPRPSFQGLTPQPRPDSRLSPQQKPDSVPPDLNVRFQSPGSPSSSRVDSTQPDLALQL</sequence>
<feature type="domain" description="Bromo" evidence="4">
    <location>
        <begin position="197"/>
        <end position="267"/>
    </location>
</feature>